<protein>
    <submittedName>
        <fullName evidence="2">Uncharacterized protein</fullName>
    </submittedName>
</protein>
<dbReference type="Proteomes" id="UP000664940">
    <property type="component" value="Unassembled WGS sequence"/>
</dbReference>
<feature type="region of interest" description="Disordered" evidence="1">
    <location>
        <begin position="1"/>
        <end position="32"/>
    </location>
</feature>
<dbReference type="EMBL" id="JABVXQ010000001">
    <property type="protein sequence ID" value="KAF6130769.1"/>
    <property type="molecule type" value="Genomic_DNA"/>
</dbReference>
<dbReference type="AlphaFoldDB" id="A0A834BKU0"/>
<proteinExistence type="predicted"/>
<evidence type="ECO:0000256" key="1">
    <source>
        <dbReference type="SAM" id="MobiDB-lite"/>
    </source>
</evidence>
<feature type="region of interest" description="Disordered" evidence="1">
    <location>
        <begin position="115"/>
        <end position="188"/>
    </location>
</feature>
<name>A0A834BKU0_9CHIR</name>
<feature type="compositionally biased region" description="Low complexity" evidence="1">
    <location>
        <begin position="1"/>
        <end position="12"/>
    </location>
</feature>
<organism evidence="2 3">
    <name type="scientific">Phyllostomus discolor</name>
    <name type="common">pale spear-nosed bat</name>
    <dbReference type="NCBI Taxonomy" id="89673"/>
    <lineage>
        <taxon>Eukaryota</taxon>
        <taxon>Metazoa</taxon>
        <taxon>Chordata</taxon>
        <taxon>Craniata</taxon>
        <taxon>Vertebrata</taxon>
        <taxon>Euteleostomi</taxon>
        <taxon>Mammalia</taxon>
        <taxon>Eutheria</taxon>
        <taxon>Laurasiatheria</taxon>
        <taxon>Chiroptera</taxon>
        <taxon>Yangochiroptera</taxon>
        <taxon>Phyllostomidae</taxon>
        <taxon>Phyllostominae</taxon>
        <taxon>Phyllostomus</taxon>
    </lineage>
</organism>
<accession>A0A834BKU0</accession>
<evidence type="ECO:0000313" key="2">
    <source>
        <dbReference type="EMBL" id="KAF6130769.1"/>
    </source>
</evidence>
<feature type="compositionally biased region" description="Pro residues" evidence="1">
    <location>
        <begin position="132"/>
        <end position="149"/>
    </location>
</feature>
<sequence length="188" mass="19728">MAWRPGLGVYGPLPRPPPSSGPLLTARPQPPIPAVSQPRPRFYFLRGSQNSPEWPDLLVYVCASIPQLECASSVGGGCGQERTNERMAWGGGRMEEPGLTPGFWSWWPSGQGGLQVGLGDQASNPALAPGPQSLPVPPAGPSLSPPLPPSGGDWRSFSECELWGPRDGGEVGSLHTPHPETPLQGASA</sequence>
<comment type="caution">
    <text evidence="2">The sequence shown here is derived from an EMBL/GenBank/DDBJ whole genome shotgun (WGS) entry which is preliminary data.</text>
</comment>
<reference evidence="2 3" key="1">
    <citation type="journal article" date="2020" name="Nature">
        <title>Six reference-quality genomes reveal evolution of bat adaptations.</title>
        <authorList>
            <person name="Jebb D."/>
            <person name="Huang Z."/>
            <person name="Pippel M."/>
            <person name="Hughes G.M."/>
            <person name="Lavrichenko K."/>
            <person name="Devanna P."/>
            <person name="Winkler S."/>
            <person name="Jermiin L.S."/>
            <person name="Skirmuntt E.C."/>
            <person name="Katzourakis A."/>
            <person name="Burkitt-Gray L."/>
            <person name="Ray D.A."/>
            <person name="Sullivan K.A.M."/>
            <person name="Roscito J.G."/>
            <person name="Kirilenko B.M."/>
            <person name="Davalos L.M."/>
            <person name="Corthals A.P."/>
            <person name="Power M.L."/>
            <person name="Jones G."/>
            <person name="Ransome R.D."/>
            <person name="Dechmann D.K.N."/>
            <person name="Locatelli A.G."/>
            <person name="Puechmaille S.J."/>
            <person name="Fedrigo O."/>
            <person name="Jarvis E.D."/>
            <person name="Hiller M."/>
            <person name="Vernes S.C."/>
            <person name="Myers E.W."/>
            <person name="Teeling E.C."/>
        </authorList>
    </citation>
    <scope>NUCLEOTIDE SEQUENCE [LARGE SCALE GENOMIC DNA]</scope>
    <source>
        <strain evidence="2">Bat1K_MPI-CBG_1</strain>
    </source>
</reference>
<gene>
    <name evidence="2" type="ORF">HJG60_007747</name>
</gene>
<evidence type="ECO:0000313" key="3">
    <source>
        <dbReference type="Proteomes" id="UP000664940"/>
    </source>
</evidence>